<comment type="caution">
    <text evidence="1">The sequence shown here is derived from an EMBL/GenBank/DDBJ whole genome shotgun (WGS) entry which is preliminary data.</text>
</comment>
<dbReference type="InterPro" id="IPR009260">
    <property type="entry name" value="CRISPR-ass_Csa1"/>
</dbReference>
<dbReference type="Gene3D" id="3.90.320.10">
    <property type="match status" value="1"/>
</dbReference>
<evidence type="ECO:0000313" key="2">
    <source>
        <dbReference type="Proteomes" id="UP000317265"/>
    </source>
</evidence>
<organism evidence="1 2">
    <name type="scientific">Thermoproteota archaeon</name>
    <dbReference type="NCBI Taxonomy" id="2056631"/>
    <lineage>
        <taxon>Archaea</taxon>
        <taxon>Thermoproteota</taxon>
    </lineage>
</organism>
<dbReference type="EMBL" id="QNVI01000010">
    <property type="protein sequence ID" value="TDA40325.1"/>
    <property type="molecule type" value="Genomic_DNA"/>
</dbReference>
<dbReference type="Proteomes" id="UP000317265">
    <property type="component" value="Unassembled WGS sequence"/>
</dbReference>
<evidence type="ECO:0000313" key="1">
    <source>
        <dbReference type="EMBL" id="TDA40325.1"/>
    </source>
</evidence>
<dbReference type="Pfam" id="PF06023">
    <property type="entry name" value="Csa1"/>
    <property type="match status" value="1"/>
</dbReference>
<sequence>MKMFFTFEDVIRISRIFRRKPCEISEELRGWHWDEYPLTPSYSIRINVSDIAGGFCPTNRYVYMKYVLRHKEKTNFRLELGSFIHKVYHMIICKVKSILYEGINSGTNFKEVFNKSSEEIFSKVYSNFQFLKVNYAKSIFEILWNQSSNIYAAALDRLKSISPYLSLDGLINLVIPIIAEFPIDGTLIGLNRAIRIDAMLYPHIIVELKTRSFKPEYEIGLAAYALAIESQYEIPINYAVLLEIKLDEKLQNFNFYEKYVLISDEIRERFIERRDAIMRIIEEKIDPGKPEKCPEDCPFLEVCSDE</sequence>
<name>A0A523BHB4_9CREN</name>
<dbReference type="AlphaFoldDB" id="A0A523BHB4"/>
<accession>A0A523BHB4</accession>
<reference evidence="1 2" key="1">
    <citation type="journal article" date="2019" name="Nat. Microbiol.">
        <title>Expanding anaerobic alkane metabolism in the domain of Archaea.</title>
        <authorList>
            <person name="Wang Y."/>
            <person name="Wegener G."/>
            <person name="Hou J."/>
            <person name="Wang F."/>
            <person name="Xiao X."/>
        </authorList>
    </citation>
    <scope>NUCLEOTIDE SEQUENCE [LARGE SCALE GENOMIC DNA]</scope>
    <source>
        <strain evidence="1">WYZ-LMO11</strain>
    </source>
</reference>
<dbReference type="InterPro" id="IPR011604">
    <property type="entry name" value="PDDEXK-like_dom_sf"/>
</dbReference>
<proteinExistence type="predicted"/>
<gene>
    <name evidence="1" type="primary">cas4a</name>
    <name evidence="1" type="ORF">DSO09_00850</name>
</gene>
<protein>
    <submittedName>
        <fullName evidence="1">Type I-A CRISPR-associated protein Cas4/Csa1</fullName>
    </submittedName>
</protein>
<dbReference type="NCBIfam" id="TIGR01896">
    <property type="entry name" value="cas_AF1879"/>
    <property type="match status" value="1"/>
</dbReference>